<name>A0A0U3GYH3_9GAMM</name>
<gene>
    <name evidence="1" type="ORF">AT705_15120</name>
</gene>
<reference evidence="1 2" key="1">
    <citation type="submission" date="2015-12" db="EMBL/GenBank/DDBJ databases">
        <title>Complete genome sequence of Pseudoalteromonas rubra SCSIO 6842, harboring a conjugative plasmid.</title>
        <authorList>
            <person name="Li B."/>
            <person name="Wang X."/>
        </authorList>
    </citation>
    <scope>NUCLEOTIDE SEQUENCE [LARGE SCALE GENOMIC DNA]</scope>
    <source>
        <strain evidence="1 2">SCSIO 6842</strain>
    </source>
</reference>
<dbReference type="InterPro" id="IPR052567">
    <property type="entry name" value="OP_Dioxygenase"/>
</dbReference>
<organism evidence="1 2">
    <name type="scientific">Pseudoalteromonas rubra</name>
    <dbReference type="NCBI Taxonomy" id="43658"/>
    <lineage>
        <taxon>Bacteria</taxon>
        <taxon>Pseudomonadati</taxon>
        <taxon>Pseudomonadota</taxon>
        <taxon>Gammaproteobacteria</taxon>
        <taxon>Alteromonadales</taxon>
        <taxon>Pseudoalteromonadaceae</taxon>
        <taxon>Pseudoalteromonas</taxon>
    </lineage>
</organism>
<dbReference type="PANTHER" id="PTHR40202">
    <property type="match status" value="1"/>
</dbReference>
<dbReference type="KEGG" id="prr:AT705_15120"/>
<dbReference type="RefSeq" id="WP_058797205.1">
    <property type="nucleotide sequence ID" value="NZ_CP013611.1"/>
</dbReference>
<dbReference type="EMBL" id="CP013611">
    <property type="protein sequence ID" value="ALU44163.1"/>
    <property type="molecule type" value="Genomic_DNA"/>
</dbReference>
<dbReference type="SUPFAM" id="SSF109604">
    <property type="entry name" value="HD-domain/PDEase-like"/>
    <property type="match status" value="1"/>
</dbReference>
<proteinExistence type="predicted"/>
<evidence type="ECO:0000313" key="1">
    <source>
        <dbReference type="EMBL" id="ALU44163.1"/>
    </source>
</evidence>
<sequence>MTDTIDEIACLFRQFGDNTYGEACTQISHAVSSAWHAQQHQAAPDMVCAAFLHDIGHFIADKAQLDGLDQWGHSEHADIASHWLAQRGFPASVYLPIRYHVQAKRYAANIAGTRCLSDASWQTLQQQGGAMTDSEARAFEALGCFAQAMELRRYDDSGKPSHIIDTDIAPWLALTTQVLTGQ</sequence>
<evidence type="ECO:0000313" key="2">
    <source>
        <dbReference type="Proteomes" id="UP000069015"/>
    </source>
</evidence>
<protein>
    <recommendedName>
        <fullName evidence="3">HD domain-containing protein</fullName>
    </recommendedName>
</protein>
<dbReference type="AlphaFoldDB" id="A0A0U3GYH3"/>
<dbReference type="PANTHER" id="PTHR40202:SF1">
    <property type="entry name" value="HD DOMAIN-CONTAINING PROTEIN"/>
    <property type="match status" value="1"/>
</dbReference>
<accession>A0A0U3GYH3</accession>
<evidence type="ECO:0008006" key="3">
    <source>
        <dbReference type="Google" id="ProtNLM"/>
    </source>
</evidence>
<dbReference type="Proteomes" id="UP000069015">
    <property type="component" value="Chromosome 1"/>
</dbReference>
<dbReference type="Gene3D" id="1.10.3210.10">
    <property type="entry name" value="Hypothetical protein af1432"/>
    <property type="match status" value="1"/>
</dbReference>